<feature type="domain" description="RNA-binding S4" evidence="6">
    <location>
        <begin position="362"/>
        <end position="423"/>
    </location>
</feature>
<dbReference type="InterPro" id="IPR042092">
    <property type="entry name" value="PsdUridine_s_RsuA/RluB/E/F_cat"/>
</dbReference>
<comment type="similarity">
    <text evidence="1 4">Belongs to the pseudouridine synthase RsuA family.</text>
</comment>
<feature type="region of interest" description="Disordered" evidence="5">
    <location>
        <begin position="183"/>
        <end position="348"/>
    </location>
</feature>
<dbReference type="GO" id="GO:0120159">
    <property type="term" value="F:rRNA pseudouridine synthase activity"/>
    <property type="evidence" value="ECO:0007669"/>
    <property type="project" value="UniProtKB-ARBA"/>
</dbReference>
<dbReference type="InterPro" id="IPR020103">
    <property type="entry name" value="PsdUridine_synth_cat_dom_sf"/>
</dbReference>
<feature type="compositionally biased region" description="Polar residues" evidence="5">
    <location>
        <begin position="1"/>
        <end position="14"/>
    </location>
</feature>
<dbReference type="NCBIfam" id="TIGR00093">
    <property type="entry name" value="pseudouridine synthase"/>
    <property type="match status" value="1"/>
</dbReference>
<feature type="compositionally biased region" description="Low complexity" evidence="5">
    <location>
        <begin position="204"/>
        <end position="223"/>
    </location>
</feature>
<dbReference type="FunFam" id="3.10.290.10:FF:000003">
    <property type="entry name" value="Pseudouridine synthase"/>
    <property type="match status" value="1"/>
</dbReference>
<dbReference type="EMBL" id="UGTI01000001">
    <property type="protein sequence ID" value="SUB76942.1"/>
    <property type="molecule type" value="Genomic_DNA"/>
</dbReference>
<dbReference type="Gene3D" id="3.10.290.10">
    <property type="entry name" value="RNA-binding S4 domain"/>
    <property type="match status" value="1"/>
</dbReference>
<dbReference type="InterPro" id="IPR002942">
    <property type="entry name" value="S4_RNA-bd"/>
</dbReference>
<keyword evidence="2 4" id="KW-0413">Isomerase</keyword>
<dbReference type="GO" id="GO:0003723">
    <property type="term" value="F:RNA binding"/>
    <property type="evidence" value="ECO:0007669"/>
    <property type="project" value="UniProtKB-KW"/>
</dbReference>
<sequence>MTNEENFLNNLSQNEGRETTPETDQSVKSGRKLMPVAGASGNEVEMNENNAQPGHKRRRIRVAAEPAFGTGGRFYSRKESPFGNNPHQNNPRPRREFTHDGVERPQGAYSKNFGPDNYFDDRYDREDRPFRSNTTEGYEQRKERYENAVREQYRQQSNYGYDSSEGDVASDAYGAPMAERREYGHDNYAGGRPDYNNRNNYRSQHGYNQQRGYGQQRGGYDNPRGGGYGPQRSGYDNQQRGYGPQRGGYDNPRGGGYSPQRGGYDNQQRGYSPQRGGYGMQRPYEPRRNDGMRNPEGGQRDYGNRGGMQRGGGYNRPYGQHAPQQNKRFNRPGSGFKKNPRPRQPIQPVKYQEVVTDPSEEIRLNKFLANAGVCSRREADELIQKGLVTVNGEVVTELGSRVTRQDEVIYNGNPVKIESKVYVLLNKPRNCVTTSDDPECRTTVMDIVRNACPERIYPVGRLDRNTTGVLLVTNDGDLAAKLTHPSFMKKKIYHVWLDKGIPVEDMQRIAEGIELEDGEIHADAISYVKDDDDKQVGIEIHSGRNRIVRRIFEHLGYHVIKLDRVYFAGLTKKNLPRGKWRYLNEQEVNNLRMGAFD</sequence>
<dbReference type="Pfam" id="PF00849">
    <property type="entry name" value="PseudoU_synth_2"/>
    <property type="match status" value="1"/>
</dbReference>
<dbReference type="InterPro" id="IPR036986">
    <property type="entry name" value="S4_RNA-bd_sf"/>
</dbReference>
<feature type="compositionally biased region" description="Basic and acidic residues" evidence="5">
    <location>
        <begin position="119"/>
        <end position="130"/>
    </location>
</feature>
<dbReference type="SUPFAM" id="SSF55174">
    <property type="entry name" value="Alpha-L RNA-binding motif"/>
    <property type="match status" value="1"/>
</dbReference>
<evidence type="ECO:0000256" key="4">
    <source>
        <dbReference type="RuleBase" id="RU003887"/>
    </source>
</evidence>
<evidence type="ECO:0000313" key="8">
    <source>
        <dbReference type="Proteomes" id="UP000254263"/>
    </source>
</evidence>
<reference evidence="7 8" key="1">
    <citation type="submission" date="2018-06" db="EMBL/GenBank/DDBJ databases">
        <authorList>
            <consortium name="Pathogen Informatics"/>
            <person name="Doyle S."/>
        </authorList>
    </citation>
    <scope>NUCLEOTIDE SEQUENCE [LARGE SCALE GENOMIC DNA]</scope>
    <source>
        <strain evidence="7 8">NCTC13100</strain>
    </source>
</reference>
<dbReference type="InterPro" id="IPR006145">
    <property type="entry name" value="PsdUridine_synth_RsuA/RluA"/>
</dbReference>
<dbReference type="Proteomes" id="UP000254263">
    <property type="component" value="Unassembled WGS sequence"/>
</dbReference>
<dbReference type="EC" id="5.4.99.-" evidence="4"/>
<evidence type="ECO:0000259" key="6">
    <source>
        <dbReference type="SMART" id="SM00363"/>
    </source>
</evidence>
<keyword evidence="3" id="KW-0694">RNA-binding</keyword>
<feature type="compositionally biased region" description="Low complexity" evidence="5">
    <location>
        <begin position="238"/>
        <end position="249"/>
    </location>
</feature>
<proteinExistence type="inferred from homology"/>
<dbReference type="InterPro" id="IPR050343">
    <property type="entry name" value="RsuA_PseudoU_synthase"/>
</dbReference>
<dbReference type="SMART" id="SM00363">
    <property type="entry name" value="S4"/>
    <property type="match status" value="1"/>
</dbReference>
<dbReference type="SUPFAM" id="SSF55120">
    <property type="entry name" value="Pseudouridine synthase"/>
    <property type="match status" value="1"/>
</dbReference>
<dbReference type="InterPro" id="IPR000748">
    <property type="entry name" value="PsdUridine_synth_RsuA/RluB/E/F"/>
</dbReference>
<dbReference type="CDD" id="cd00165">
    <property type="entry name" value="S4"/>
    <property type="match status" value="1"/>
</dbReference>
<organism evidence="7 8">
    <name type="scientific">Porphyromonas macacae</name>
    <dbReference type="NCBI Taxonomy" id="28115"/>
    <lineage>
        <taxon>Bacteria</taxon>
        <taxon>Pseudomonadati</taxon>
        <taxon>Bacteroidota</taxon>
        <taxon>Bacteroidia</taxon>
        <taxon>Bacteroidales</taxon>
        <taxon>Porphyromonadaceae</taxon>
        <taxon>Porphyromonas</taxon>
    </lineage>
</organism>
<evidence type="ECO:0000256" key="1">
    <source>
        <dbReference type="ARBA" id="ARBA00008348"/>
    </source>
</evidence>
<dbReference type="PANTHER" id="PTHR47683:SF2">
    <property type="entry name" value="RNA-BINDING S4 DOMAIN-CONTAINING PROTEIN"/>
    <property type="match status" value="1"/>
</dbReference>
<dbReference type="GO" id="GO:0000455">
    <property type="term" value="P:enzyme-directed rRNA pseudouridine synthesis"/>
    <property type="evidence" value="ECO:0007669"/>
    <property type="project" value="UniProtKB-ARBA"/>
</dbReference>
<dbReference type="PROSITE" id="PS01149">
    <property type="entry name" value="PSI_RSU"/>
    <property type="match status" value="1"/>
</dbReference>
<dbReference type="PROSITE" id="PS50889">
    <property type="entry name" value="S4"/>
    <property type="match status" value="1"/>
</dbReference>
<dbReference type="PANTHER" id="PTHR47683">
    <property type="entry name" value="PSEUDOURIDINE SYNTHASE FAMILY PROTEIN-RELATED"/>
    <property type="match status" value="1"/>
</dbReference>
<dbReference type="InterPro" id="IPR018496">
    <property type="entry name" value="PsdUridine_synth_RsuA/RluB_CS"/>
</dbReference>
<evidence type="ECO:0000256" key="3">
    <source>
        <dbReference type="PROSITE-ProRule" id="PRU00182"/>
    </source>
</evidence>
<evidence type="ECO:0000256" key="2">
    <source>
        <dbReference type="ARBA" id="ARBA00023235"/>
    </source>
</evidence>
<name>A0A379DFK1_9PORP</name>
<feature type="region of interest" description="Disordered" evidence="5">
    <location>
        <begin position="1"/>
        <end position="146"/>
    </location>
</feature>
<evidence type="ECO:0000313" key="7">
    <source>
        <dbReference type="EMBL" id="SUB76942.1"/>
    </source>
</evidence>
<protein>
    <recommendedName>
        <fullName evidence="4">Pseudouridine synthase</fullName>
        <ecNumber evidence="4">5.4.99.-</ecNumber>
    </recommendedName>
</protein>
<feature type="compositionally biased region" description="Basic and acidic residues" evidence="5">
    <location>
        <begin position="93"/>
        <end position="103"/>
    </location>
</feature>
<evidence type="ECO:0000256" key="5">
    <source>
        <dbReference type="SAM" id="MobiDB-lite"/>
    </source>
</evidence>
<gene>
    <name evidence="7" type="primary">rluB</name>
    <name evidence="7" type="ORF">NCTC13100_00055</name>
</gene>
<accession>A0A379DFK1</accession>
<feature type="compositionally biased region" description="Gly residues" evidence="5">
    <location>
        <begin position="304"/>
        <end position="314"/>
    </location>
</feature>
<dbReference type="Gene3D" id="3.30.70.1560">
    <property type="entry name" value="Alpha-L RNA-binding motif"/>
    <property type="match status" value="1"/>
</dbReference>
<feature type="compositionally biased region" description="Basic and acidic residues" evidence="5">
    <location>
        <begin position="284"/>
        <end position="303"/>
    </location>
</feature>
<dbReference type="AlphaFoldDB" id="A0A379DFK1"/>
<dbReference type="InterPro" id="IPR020094">
    <property type="entry name" value="TruA/RsuA/RluB/E/F_N"/>
</dbReference>
<dbReference type="Pfam" id="PF01479">
    <property type="entry name" value="S4"/>
    <property type="match status" value="1"/>
</dbReference>
<dbReference type="CDD" id="cd02870">
    <property type="entry name" value="PseudoU_synth_RsuA_like"/>
    <property type="match status" value="1"/>
</dbReference>
<dbReference type="Gene3D" id="3.30.70.580">
    <property type="entry name" value="Pseudouridine synthase I, catalytic domain, N-terminal subdomain"/>
    <property type="match status" value="1"/>
</dbReference>